<evidence type="ECO:0000313" key="2">
    <source>
        <dbReference type="Proteomes" id="UP000006672"/>
    </source>
</evidence>
<gene>
    <name evidence="1" type="primary">Bm14716</name>
    <name evidence="1" type="ORF">BM_BM14716</name>
</gene>
<name>A0A4E9F6E3_BRUMA</name>
<sequence>MICVVLYFSPQWFGERFSSRMFSTAWRLPYENDRRLKKLGSEKEHLFFPLGSLYIFSDSVSKFPVMNLRCIVFICFVVLNRDICQ</sequence>
<accession>A0A4E9F6E3</accession>
<keyword evidence="2" id="KW-1185">Reference proteome</keyword>
<evidence type="ECO:0000313" key="3">
    <source>
        <dbReference type="WBParaSite" id="Bm14716.1"/>
    </source>
</evidence>
<dbReference type="EMBL" id="CAAKNF010000192">
    <property type="protein sequence ID" value="VIO92339.1"/>
    <property type="molecule type" value="Genomic_DNA"/>
</dbReference>
<dbReference type="AlphaFoldDB" id="A0A4E9F6E3"/>
<dbReference type="WBParaSite" id="Bm14716.1">
    <property type="protein sequence ID" value="Bm14716.1"/>
    <property type="gene ID" value="WBGene00235051"/>
</dbReference>
<dbReference type="Proteomes" id="UP000006672">
    <property type="component" value="Unassembled WGS sequence"/>
</dbReference>
<proteinExistence type="predicted"/>
<evidence type="ECO:0000313" key="1">
    <source>
        <dbReference type="EMBL" id="VIO92339.1"/>
    </source>
</evidence>
<organism evidence="1">
    <name type="scientific">Brugia malayi</name>
    <name type="common">Filarial nematode worm</name>
    <dbReference type="NCBI Taxonomy" id="6279"/>
    <lineage>
        <taxon>Eukaryota</taxon>
        <taxon>Metazoa</taxon>
        <taxon>Ecdysozoa</taxon>
        <taxon>Nematoda</taxon>
        <taxon>Chromadorea</taxon>
        <taxon>Rhabditida</taxon>
        <taxon>Spirurina</taxon>
        <taxon>Spiruromorpha</taxon>
        <taxon>Filarioidea</taxon>
        <taxon>Onchocercidae</taxon>
        <taxon>Brugia</taxon>
    </lineage>
</organism>
<reference evidence="1" key="2">
    <citation type="submission" date="2019-04" db="EMBL/GenBank/DDBJ databases">
        <authorList>
            <person name="Howe K."/>
            <person name="Paulini M."/>
            <person name="Williams G."/>
        </authorList>
    </citation>
    <scope>NUCLEOTIDE SEQUENCE [LARGE SCALE GENOMIC DNA]</scope>
    <source>
        <strain evidence="1">FR3</strain>
    </source>
</reference>
<dbReference type="KEGG" id="bmy:BM_BM14716"/>
<dbReference type="GeneID" id="6095452"/>
<accession>A0A8L7SS84</accession>
<dbReference type="RefSeq" id="XP_001892002.2">
    <property type="nucleotide sequence ID" value="XM_001891967.2"/>
</dbReference>
<protein>
    <submittedName>
        <fullName evidence="3">Bm14716</fullName>
    </submittedName>
</protein>
<reference evidence="3" key="3">
    <citation type="submission" date="2022-04" db="UniProtKB">
        <authorList>
            <consortium name="WormBaseParasite"/>
        </authorList>
    </citation>
    <scope>IDENTIFICATION</scope>
</reference>
<dbReference type="CTD" id="6095452"/>
<reference evidence="2" key="1">
    <citation type="journal article" date="2007" name="Science">
        <title>Draft genome of the filarial nematode parasite Brugia malayi.</title>
        <authorList>
            <person name="Ghedin E."/>
            <person name="Wang S."/>
            <person name="Spiro D."/>
            <person name="Caler E."/>
            <person name="Zhao Q."/>
            <person name="Crabtree J."/>
            <person name="Allen J.E."/>
            <person name="Delcher A.L."/>
            <person name="Guiliano D.B."/>
            <person name="Miranda-Saavedra D."/>
            <person name="Angiuoli S.V."/>
            <person name="Creasy T."/>
            <person name="Amedeo P."/>
            <person name="Haas B."/>
            <person name="El-Sayed N.M."/>
            <person name="Wortman J.R."/>
            <person name="Feldblyum T."/>
            <person name="Tallon L."/>
            <person name="Schatz M."/>
            <person name="Shumway M."/>
            <person name="Koo H."/>
            <person name="Salzberg S.L."/>
            <person name="Schobel S."/>
            <person name="Pertea M."/>
            <person name="Pop M."/>
            <person name="White O."/>
            <person name="Barton G.J."/>
            <person name="Carlow C.K."/>
            <person name="Crawford M.J."/>
            <person name="Daub J."/>
            <person name="Dimmic M.W."/>
            <person name="Estes C.F."/>
            <person name="Foster J.M."/>
            <person name="Ganatra M."/>
            <person name="Gregory W.F."/>
            <person name="Johnson N.M."/>
            <person name="Jin J."/>
            <person name="Komuniecki R."/>
            <person name="Korf I."/>
            <person name="Kumar S."/>
            <person name="Laney S."/>
            <person name="Li B.W."/>
            <person name="Li W."/>
            <person name="Lindblom T.H."/>
            <person name="Lustigman S."/>
            <person name="Ma D."/>
            <person name="Maina C.V."/>
            <person name="Martin D.M."/>
            <person name="McCarter J.P."/>
            <person name="McReynolds L."/>
            <person name="Mitreva M."/>
            <person name="Nutman T.B."/>
            <person name="Parkinson J."/>
            <person name="Peregrin-Alvarez J.M."/>
            <person name="Poole C."/>
            <person name="Ren Q."/>
            <person name="Saunders L."/>
            <person name="Sluder A.E."/>
            <person name="Smith K."/>
            <person name="Stanke M."/>
            <person name="Unnasch T.R."/>
            <person name="Ware J."/>
            <person name="Wei A.D."/>
            <person name="Weil G."/>
            <person name="Williams D.J."/>
            <person name="Zhang Y."/>
            <person name="Williams S.A."/>
            <person name="Fraser-Liggett C."/>
            <person name="Slatko B."/>
            <person name="Blaxter M.L."/>
            <person name="Scott A.L."/>
        </authorList>
    </citation>
    <scope>NUCLEOTIDE SEQUENCE</scope>
    <source>
        <strain evidence="2">FR3</strain>
    </source>
</reference>